<feature type="compositionally biased region" description="Basic residues" evidence="5">
    <location>
        <begin position="582"/>
        <end position="593"/>
    </location>
</feature>
<feature type="compositionally biased region" description="Basic residues" evidence="5">
    <location>
        <begin position="607"/>
        <end position="622"/>
    </location>
</feature>
<feature type="region of interest" description="Disordered" evidence="5">
    <location>
        <begin position="82"/>
        <end position="102"/>
    </location>
</feature>
<feature type="domain" description="Pre-mRNA polyadenylation factor Fip1" evidence="6">
    <location>
        <begin position="166"/>
        <end position="202"/>
    </location>
</feature>
<evidence type="ECO:0000313" key="7">
    <source>
        <dbReference type="EMBL" id="CAF1178133.1"/>
    </source>
</evidence>
<evidence type="ECO:0000256" key="5">
    <source>
        <dbReference type="SAM" id="MobiDB-lite"/>
    </source>
</evidence>
<dbReference type="Proteomes" id="UP000663870">
    <property type="component" value="Unassembled WGS sequence"/>
</dbReference>
<keyword evidence="8" id="KW-1185">Reference proteome</keyword>
<comment type="caution">
    <text evidence="7">The sequence shown here is derived from an EMBL/GenBank/DDBJ whole genome shotgun (WGS) entry which is preliminary data.</text>
</comment>
<feature type="compositionally biased region" description="Polar residues" evidence="5">
    <location>
        <begin position="46"/>
        <end position="57"/>
    </location>
</feature>
<dbReference type="GO" id="GO:0006397">
    <property type="term" value="P:mRNA processing"/>
    <property type="evidence" value="ECO:0007669"/>
    <property type="project" value="UniProtKB-KW"/>
</dbReference>
<dbReference type="AlphaFoldDB" id="A0A814UY32"/>
<reference evidence="7" key="1">
    <citation type="submission" date="2021-02" db="EMBL/GenBank/DDBJ databases">
        <authorList>
            <person name="Nowell W R."/>
        </authorList>
    </citation>
    <scope>NUCLEOTIDE SEQUENCE</scope>
</reference>
<feature type="compositionally biased region" description="Low complexity" evidence="5">
    <location>
        <begin position="544"/>
        <end position="581"/>
    </location>
</feature>
<feature type="region of interest" description="Disordered" evidence="5">
    <location>
        <begin position="298"/>
        <end position="323"/>
    </location>
</feature>
<dbReference type="EMBL" id="CAJNOL010000723">
    <property type="protein sequence ID" value="CAF1178133.1"/>
    <property type="molecule type" value="Genomic_DNA"/>
</dbReference>
<evidence type="ECO:0000259" key="6">
    <source>
        <dbReference type="Pfam" id="PF05182"/>
    </source>
</evidence>
<dbReference type="InterPro" id="IPR051187">
    <property type="entry name" value="Pre-mRNA_3'-end_processing_reg"/>
</dbReference>
<dbReference type="PANTHER" id="PTHR13484">
    <property type="entry name" value="FIP1-LIKE 1 PROTEIN"/>
    <property type="match status" value="1"/>
</dbReference>
<dbReference type="InterPro" id="IPR007854">
    <property type="entry name" value="Fip1_dom"/>
</dbReference>
<feature type="compositionally biased region" description="Basic and acidic residues" evidence="5">
    <location>
        <begin position="435"/>
        <end position="467"/>
    </location>
</feature>
<dbReference type="GO" id="GO:0005847">
    <property type="term" value="C:mRNA cleavage and polyadenylation specificity factor complex"/>
    <property type="evidence" value="ECO:0007669"/>
    <property type="project" value="TreeGrafter"/>
</dbReference>
<proteinExistence type="inferred from homology"/>
<comment type="subcellular location">
    <subcellularLocation>
        <location evidence="1">Nucleus</location>
    </subcellularLocation>
</comment>
<feature type="region of interest" description="Disordered" evidence="5">
    <location>
        <begin position="380"/>
        <end position="641"/>
    </location>
</feature>
<name>A0A814UY32_9BILA</name>
<keyword evidence="3" id="KW-0507">mRNA processing</keyword>
<sequence length="641" mass="72444">MSKTMIDEIASLNNLITETDSITKESVAKNEDEETWLYGHNKSKSNENVDNTTAPSIDEITTQEINAREKATLKLTTTSLIGSQLDDDDSDDDDDDDDGIQVTIGDYEPEVSTFQTNRQKPRGMLSGGPAAMPPKSSITRGVDVDAQGVINGQPTYEHDIVNAYKDEEKPWKKPGADITEYFNYGFTEETWVQYCDRQRRLRNENNLARLNPTHIPPMLSGHPPIAHPINSHPVMMINKPMNMPMISRPLNTRKPDGKIDVIGATDYTSRRSMFETSNNFEHPPFLNGFPFLGGQPPGGQTVGDLMPTPSASNGPPPSGNTHHIPTLNMPRLPMIPLPPGIQFRAQFGHLHVPGGPQFLPRGPATGMHGDRLPHPYFIRHTAPQPWDKAGMPPVHNFPSGPFSPQITISTTSNNGRVAPPSRSPTPENRSSHSSTSEENRTNVGDNDKSSKDERYKERYRDDRDYHSSSRHRSSSSSYHSRHRPNEHEYERPKNDRKSRDRDDKYDYHSRKRQHREDNTRHHYVDDESSRNYRSSHRTPTKTVSSPSKINSSISSTSIESSQILNEQTSESDQITSSSSSHYNHHKKSSKRSRHDSNDDDDDDERHNSHHRRRSKDKSKSNSKKSTNQIESLSDVKEQNNE</sequence>
<feature type="compositionally biased region" description="Acidic residues" evidence="5">
    <location>
        <begin position="85"/>
        <end position="99"/>
    </location>
</feature>
<comment type="similarity">
    <text evidence="2">Belongs to the FIP1 family.</text>
</comment>
<feature type="compositionally biased region" description="Polar residues" evidence="5">
    <location>
        <begin position="424"/>
        <end position="434"/>
    </location>
</feature>
<gene>
    <name evidence="7" type="ORF">JXQ802_LOCUS23188</name>
</gene>
<feature type="region of interest" description="Disordered" evidence="5">
    <location>
        <begin position="38"/>
        <end position="57"/>
    </location>
</feature>
<accession>A0A814UY32</accession>
<feature type="compositionally biased region" description="Basic and acidic residues" evidence="5">
    <location>
        <begin position="483"/>
        <end position="530"/>
    </location>
</feature>
<feature type="compositionally biased region" description="Basic residues" evidence="5">
    <location>
        <begin position="468"/>
        <end position="482"/>
    </location>
</feature>
<organism evidence="7 8">
    <name type="scientific">Rotaria sordida</name>
    <dbReference type="NCBI Taxonomy" id="392033"/>
    <lineage>
        <taxon>Eukaryota</taxon>
        <taxon>Metazoa</taxon>
        <taxon>Spiralia</taxon>
        <taxon>Gnathifera</taxon>
        <taxon>Rotifera</taxon>
        <taxon>Eurotatoria</taxon>
        <taxon>Bdelloidea</taxon>
        <taxon>Philodinida</taxon>
        <taxon>Philodinidae</taxon>
        <taxon>Rotaria</taxon>
    </lineage>
</organism>
<evidence type="ECO:0000256" key="4">
    <source>
        <dbReference type="ARBA" id="ARBA00023242"/>
    </source>
</evidence>
<evidence type="ECO:0000313" key="8">
    <source>
        <dbReference type="Proteomes" id="UP000663870"/>
    </source>
</evidence>
<dbReference type="PANTHER" id="PTHR13484:SF0">
    <property type="entry name" value="PRE-MRNA 3'-END-PROCESSING FACTOR FIP1"/>
    <property type="match status" value="1"/>
</dbReference>
<evidence type="ECO:0000256" key="2">
    <source>
        <dbReference type="ARBA" id="ARBA00007459"/>
    </source>
</evidence>
<evidence type="ECO:0000256" key="1">
    <source>
        <dbReference type="ARBA" id="ARBA00004123"/>
    </source>
</evidence>
<protein>
    <recommendedName>
        <fullName evidence="6">Pre-mRNA polyadenylation factor Fip1 domain-containing protein</fullName>
    </recommendedName>
</protein>
<keyword evidence="4" id="KW-0539">Nucleus</keyword>
<feature type="compositionally biased region" description="Polar residues" evidence="5">
    <location>
        <begin position="402"/>
        <end position="415"/>
    </location>
</feature>
<evidence type="ECO:0000256" key="3">
    <source>
        <dbReference type="ARBA" id="ARBA00022664"/>
    </source>
</evidence>
<dbReference type="Pfam" id="PF05182">
    <property type="entry name" value="Fip1"/>
    <property type="match status" value="1"/>
</dbReference>